<keyword evidence="3" id="KW-1185">Reference proteome</keyword>
<feature type="compositionally biased region" description="Basic and acidic residues" evidence="1">
    <location>
        <begin position="20"/>
        <end position="51"/>
    </location>
</feature>
<sequence length="308" mass="35839">MAKKEVKDNQDPKLASSDQPSEKLPETDKTRQQHFENDLLKDMDIGRDIYDHSQTGVPSESEGKCNKRPNPGVMINRSKDPKKPKKEEKEVSFENLKALLKGTVSTSFRELDEKIIRFINEDKRIEGLEAGIHALLHEDEDKEFKNDETEPKKCFWEWQKEFDGSDIGRERLHNLKERAVDQGINLSTAIIDLMFFMSYDYYDEMLEKFRVLETTLEWIIQRGSSVVIRRVLGILRTTDIKLRNKKQSEALGDSGEDINFVDEIVASLEQLSEGLDEDDVRETDEYEAVDVETTELWEREEKKGQGRY</sequence>
<evidence type="ECO:0000313" key="3">
    <source>
        <dbReference type="Proteomes" id="UP000008311"/>
    </source>
</evidence>
<organism evidence="2 3">
    <name type="scientific">Ricinus communis</name>
    <name type="common">Castor bean</name>
    <dbReference type="NCBI Taxonomy" id="3988"/>
    <lineage>
        <taxon>Eukaryota</taxon>
        <taxon>Viridiplantae</taxon>
        <taxon>Streptophyta</taxon>
        <taxon>Embryophyta</taxon>
        <taxon>Tracheophyta</taxon>
        <taxon>Spermatophyta</taxon>
        <taxon>Magnoliopsida</taxon>
        <taxon>eudicotyledons</taxon>
        <taxon>Gunneridae</taxon>
        <taxon>Pentapetalae</taxon>
        <taxon>rosids</taxon>
        <taxon>fabids</taxon>
        <taxon>Malpighiales</taxon>
        <taxon>Euphorbiaceae</taxon>
        <taxon>Acalyphoideae</taxon>
        <taxon>Acalypheae</taxon>
        <taxon>Ricinus</taxon>
    </lineage>
</organism>
<evidence type="ECO:0000256" key="1">
    <source>
        <dbReference type="SAM" id="MobiDB-lite"/>
    </source>
</evidence>
<dbReference type="AlphaFoldDB" id="B9SXM3"/>
<name>B9SXM3_RICCO</name>
<proteinExistence type="predicted"/>
<dbReference type="Proteomes" id="UP000008311">
    <property type="component" value="Unassembled WGS sequence"/>
</dbReference>
<accession>B9SXM3</accession>
<feature type="compositionally biased region" description="Basic and acidic residues" evidence="1">
    <location>
        <begin position="1"/>
        <end position="11"/>
    </location>
</feature>
<dbReference type="InParanoid" id="B9SXM3"/>
<gene>
    <name evidence="2" type="ORF">RCOM_0017630</name>
</gene>
<evidence type="ECO:0000313" key="2">
    <source>
        <dbReference type="EMBL" id="EEF31648.1"/>
    </source>
</evidence>
<feature type="region of interest" description="Disordered" evidence="1">
    <location>
        <begin position="1"/>
        <end position="90"/>
    </location>
</feature>
<protein>
    <submittedName>
        <fullName evidence="2">Uncharacterized protein</fullName>
    </submittedName>
</protein>
<feature type="compositionally biased region" description="Basic and acidic residues" evidence="1">
    <location>
        <begin position="77"/>
        <end position="90"/>
    </location>
</feature>
<reference evidence="3" key="1">
    <citation type="journal article" date="2010" name="Nat. Biotechnol.">
        <title>Draft genome sequence of the oilseed species Ricinus communis.</title>
        <authorList>
            <person name="Chan A.P."/>
            <person name="Crabtree J."/>
            <person name="Zhao Q."/>
            <person name="Lorenzi H."/>
            <person name="Orvis J."/>
            <person name="Puiu D."/>
            <person name="Melake-Berhan A."/>
            <person name="Jones K.M."/>
            <person name="Redman J."/>
            <person name="Chen G."/>
            <person name="Cahoon E.B."/>
            <person name="Gedil M."/>
            <person name="Stanke M."/>
            <person name="Haas B.J."/>
            <person name="Wortman J.R."/>
            <person name="Fraser-Liggett C.M."/>
            <person name="Ravel J."/>
            <person name="Rabinowicz P.D."/>
        </authorList>
    </citation>
    <scope>NUCLEOTIDE SEQUENCE [LARGE SCALE GENOMIC DNA]</scope>
    <source>
        <strain evidence="3">cv. Hale</strain>
    </source>
</reference>
<dbReference type="EMBL" id="EQ974228">
    <property type="protein sequence ID" value="EEF31648.1"/>
    <property type="molecule type" value="Genomic_DNA"/>
</dbReference>